<reference evidence="5 6" key="1">
    <citation type="journal article" date="2015" name="Antonie Van Leeuwenhoek">
        <title>Prauserella endophytica sp. nov., an endophytic actinobacterium isolated from Tamarix taklamakanensis.</title>
        <authorList>
            <person name="Liu J.M."/>
            <person name="Habden X."/>
            <person name="Guo L."/>
            <person name="Tuo L."/>
            <person name="Jiang Z.K."/>
            <person name="Liu S.W."/>
            <person name="Liu X.F."/>
            <person name="Chen L."/>
            <person name="Li R.F."/>
            <person name="Zhang Y.Q."/>
            <person name="Sun C.H."/>
        </authorList>
    </citation>
    <scope>NUCLEOTIDE SEQUENCE [LARGE SCALE GENOMIC DNA]</scope>
    <source>
        <strain evidence="5 6">CGMCC 4.7182</strain>
    </source>
</reference>
<sequence length="295" mass="30641">MTETDRPAVTVLGLGAMGTALAEALLAEGHPVTVWNRTATRADPLVERGAARAATPGEAIAASSLVLTCLLDYASVHEVLDEHGDALRGRVLANLTNGTPAQARRFAEWAACHGADYLDGGIMAVPPQIATPEAFLLYSGSRAAFDTHRGTLAVLGESHYLGEAAGLAALHDIALLSGMYGMFAGIVHAFAVVRAEGTPAAEFAPLLTRWLSAMGGWAHAAAGQIDSGDYTTGVVSNLGMQAAGFANLIRTAEEQGLSPELLAPFGSLLRRRAEAGHAREDITGVIELLRKGNPA</sequence>
<dbReference type="Gene3D" id="1.10.1040.10">
    <property type="entry name" value="N-(1-d-carboxylethyl)-l-norvaline Dehydrogenase, domain 2"/>
    <property type="match status" value="1"/>
</dbReference>
<feature type="domain" description="6-phosphogluconate dehydrogenase NADP-binding" evidence="3">
    <location>
        <begin position="9"/>
        <end position="158"/>
    </location>
</feature>
<dbReference type="Gene3D" id="3.40.50.720">
    <property type="entry name" value="NAD(P)-binding Rossmann-like Domain"/>
    <property type="match status" value="1"/>
</dbReference>
<dbReference type="PIRSF" id="PIRSF000103">
    <property type="entry name" value="HIBADH"/>
    <property type="match status" value="1"/>
</dbReference>
<dbReference type="Pfam" id="PF03446">
    <property type="entry name" value="NAD_binding_2"/>
    <property type="match status" value="1"/>
</dbReference>
<keyword evidence="2" id="KW-0560">Oxidoreductase</keyword>
<evidence type="ECO:0000259" key="4">
    <source>
        <dbReference type="Pfam" id="PF21761"/>
    </source>
</evidence>
<gene>
    <name evidence="5" type="ORF">FCN18_08840</name>
</gene>
<evidence type="ECO:0000259" key="3">
    <source>
        <dbReference type="Pfam" id="PF03446"/>
    </source>
</evidence>
<dbReference type="PANTHER" id="PTHR43580">
    <property type="entry name" value="OXIDOREDUCTASE GLYR1-RELATED"/>
    <property type="match status" value="1"/>
</dbReference>
<comment type="caution">
    <text evidence="5">The sequence shown here is derived from an EMBL/GenBank/DDBJ whole genome shotgun (WGS) entry which is preliminary data.</text>
</comment>
<dbReference type="Pfam" id="PF21761">
    <property type="entry name" value="RedAm-like_C"/>
    <property type="match status" value="1"/>
</dbReference>
<name>A0ABY2SA16_9PSEU</name>
<organism evidence="5 6">
    <name type="scientific">Prauserella endophytica</name>
    <dbReference type="NCBI Taxonomy" id="1592324"/>
    <lineage>
        <taxon>Bacteria</taxon>
        <taxon>Bacillati</taxon>
        <taxon>Actinomycetota</taxon>
        <taxon>Actinomycetes</taxon>
        <taxon>Pseudonocardiales</taxon>
        <taxon>Pseudonocardiaceae</taxon>
        <taxon>Prauserella</taxon>
        <taxon>Prauserella coralliicola group</taxon>
    </lineage>
</organism>
<evidence type="ECO:0000313" key="5">
    <source>
        <dbReference type="EMBL" id="TKG72341.1"/>
    </source>
</evidence>
<dbReference type="PANTHER" id="PTHR43580:SF2">
    <property type="entry name" value="CYTOKINE-LIKE NUCLEAR FACTOR N-PAC"/>
    <property type="match status" value="1"/>
</dbReference>
<protein>
    <submittedName>
        <fullName evidence="5">NAD(P)-dependent oxidoreductase</fullName>
    </submittedName>
</protein>
<dbReference type="Proteomes" id="UP000309992">
    <property type="component" value="Unassembled WGS sequence"/>
</dbReference>
<accession>A0ABY2SA16</accession>
<comment type="similarity">
    <text evidence="1">Belongs to the HIBADH-related family.</text>
</comment>
<evidence type="ECO:0000256" key="1">
    <source>
        <dbReference type="ARBA" id="ARBA00009080"/>
    </source>
</evidence>
<evidence type="ECO:0000256" key="2">
    <source>
        <dbReference type="ARBA" id="ARBA00023002"/>
    </source>
</evidence>
<dbReference type="InterPro" id="IPR036291">
    <property type="entry name" value="NAD(P)-bd_dom_sf"/>
</dbReference>
<proteinExistence type="inferred from homology"/>
<keyword evidence="6" id="KW-1185">Reference proteome</keyword>
<dbReference type="InterPro" id="IPR048666">
    <property type="entry name" value="RedAm-like_C"/>
</dbReference>
<dbReference type="RefSeq" id="WP_137094340.1">
    <property type="nucleotide sequence ID" value="NZ_SWMS01000003.1"/>
</dbReference>
<dbReference type="EMBL" id="SWMS01000003">
    <property type="protein sequence ID" value="TKG72341.1"/>
    <property type="molecule type" value="Genomic_DNA"/>
</dbReference>
<feature type="domain" description="NADPH-dependent reductive aminase-like C-terminal" evidence="4">
    <location>
        <begin position="165"/>
        <end position="291"/>
    </location>
</feature>
<dbReference type="InterPro" id="IPR013328">
    <property type="entry name" value="6PGD_dom2"/>
</dbReference>
<dbReference type="SUPFAM" id="SSF51735">
    <property type="entry name" value="NAD(P)-binding Rossmann-fold domains"/>
    <property type="match status" value="1"/>
</dbReference>
<evidence type="ECO:0000313" key="6">
    <source>
        <dbReference type="Proteomes" id="UP000309992"/>
    </source>
</evidence>
<dbReference type="InterPro" id="IPR006115">
    <property type="entry name" value="6PGDH_NADP-bd"/>
</dbReference>
<dbReference type="InterPro" id="IPR051265">
    <property type="entry name" value="HIBADH-related_NP60_sf"/>
</dbReference>
<dbReference type="InterPro" id="IPR015815">
    <property type="entry name" value="HIBADH-related"/>
</dbReference>